<feature type="compositionally biased region" description="Basic residues" evidence="11">
    <location>
        <begin position="863"/>
        <end position="875"/>
    </location>
</feature>
<dbReference type="Proteomes" id="UP000794436">
    <property type="component" value="Unassembled WGS sequence"/>
</dbReference>
<proteinExistence type="inferred from homology"/>
<evidence type="ECO:0000256" key="3">
    <source>
        <dbReference type="ARBA" id="ARBA00022448"/>
    </source>
</evidence>
<feature type="transmembrane region" description="Helical" evidence="10">
    <location>
        <begin position="794"/>
        <end position="813"/>
    </location>
</feature>
<keyword evidence="7 10" id="KW-0653">Protein transport</keyword>
<dbReference type="OrthoDB" id="348976at2759"/>
<dbReference type="InterPro" id="IPR039529">
    <property type="entry name" value="PGAP1/BST1"/>
</dbReference>
<evidence type="ECO:0000256" key="9">
    <source>
        <dbReference type="ARBA" id="ARBA00023136"/>
    </source>
</evidence>
<keyword evidence="12" id="KW-0732">Signal</keyword>
<evidence type="ECO:0000256" key="2">
    <source>
        <dbReference type="ARBA" id="ARBA00006931"/>
    </source>
</evidence>
<keyword evidence="8 10" id="KW-1133">Transmembrane helix</keyword>
<dbReference type="InterPro" id="IPR029058">
    <property type="entry name" value="AB_hydrolase_fold"/>
</dbReference>
<keyword evidence="4 10" id="KW-0812">Transmembrane</keyword>
<evidence type="ECO:0000256" key="10">
    <source>
        <dbReference type="RuleBase" id="RU365011"/>
    </source>
</evidence>
<dbReference type="AlphaFoldDB" id="A0A8K1FJN2"/>
<evidence type="ECO:0000256" key="4">
    <source>
        <dbReference type="ARBA" id="ARBA00022692"/>
    </source>
</evidence>
<dbReference type="Pfam" id="PF07819">
    <property type="entry name" value="PGAP1"/>
    <property type="match status" value="1"/>
</dbReference>
<dbReference type="PANTHER" id="PTHR15495">
    <property type="entry name" value="NEGATIVE REGULATOR OF VESICLE FORMATION-RELATED"/>
    <property type="match status" value="1"/>
</dbReference>
<evidence type="ECO:0000256" key="5">
    <source>
        <dbReference type="ARBA" id="ARBA00022801"/>
    </source>
</evidence>
<dbReference type="GO" id="GO:0015031">
    <property type="term" value="P:protein transport"/>
    <property type="evidence" value="ECO:0007669"/>
    <property type="project" value="UniProtKB-KW"/>
</dbReference>
<dbReference type="InterPro" id="IPR012908">
    <property type="entry name" value="PGAP1-ab_dom-like"/>
</dbReference>
<accession>A0A8K1FJN2</accession>
<evidence type="ECO:0000256" key="7">
    <source>
        <dbReference type="ARBA" id="ARBA00022927"/>
    </source>
</evidence>
<feature type="domain" description="GPI inositol-deacylase PGAP1-like alpha/beta" evidence="13">
    <location>
        <begin position="73"/>
        <end position="311"/>
    </location>
</feature>
<comment type="subcellular location">
    <subcellularLocation>
        <location evidence="1">Endoplasmic reticulum membrane</location>
        <topology evidence="1">Multi-pass membrane protein</topology>
    </subcellularLocation>
</comment>
<evidence type="ECO:0000256" key="12">
    <source>
        <dbReference type="SAM" id="SignalP"/>
    </source>
</evidence>
<feature type="compositionally biased region" description="Basic and acidic residues" evidence="11">
    <location>
        <begin position="881"/>
        <end position="896"/>
    </location>
</feature>
<dbReference type="GO" id="GO:0005789">
    <property type="term" value="C:endoplasmic reticulum membrane"/>
    <property type="evidence" value="ECO:0007669"/>
    <property type="project" value="UniProtKB-SubCell"/>
</dbReference>
<evidence type="ECO:0000256" key="1">
    <source>
        <dbReference type="ARBA" id="ARBA00004477"/>
    </source>
</evidence>
<evidence type="ECO:0000256" key="6">
    <source>
        <dbReference type="ARBA" id="ARBA00022824"/>
    </source>
</evidence>
<protein>
    <recommendedName>
        <fullName evidence="10">GPI inositol-deacylase</fullName>
        <ecNumber evidence="10">3.1.-.-</ecNumber>
    </recommendedName>
</protein>
<evidence type="ECO:0000259" key="13">
    <source>
        <dbReference type="Pfam" id="PF07819"/>
    </source>
</evidence>
<dbReference type="GO" id="GO:0006505">
    <property type="term" value="P:GPI anchor metabolic process"/>
    <property type="evidence" value="ECO:0007669"/>
    <property type="project" value="TreeGrafter"/>
</dbReference>
<keyword evidence="15" id="KW-1185">Reference proteome</keyword>
<feature type="transmembrane region" description="Helical" evidence="10">
    <location>
        <begin position="615"/>
        <end position="635"/>
    </location>
</feature>
<feature type="transmembrane region" description="Helical" evidence="10">
    <location>
        <begin position="504"/>
        <end position="524"/>
    </location>
</feature>
<dbReference type="EMBL" id="SPLM01000036">
    <property type="protein sequence ID" value="TMW66240.1"/>
    <property type="molecule type" value="Genomic_DNA"/>
</dbReference>
<feature type="chain" id="PRO_5035482472" description="GPI inositol-deacylase" evidence="12">
    <location>
        <begin position="21"/>
        <end position="930"/>
    </location>
</feature>
<keyword evidence="3 10" id="KW-0813">Transport</keyword>
<comment type="function">
    <text evidence="10">Involved in inositol deacylation of GPI-anchored proteins which plays important roles in the quality control and ER-associated degradation of GPI-anchored proteins.</text>
</comment>
<dbReference type="GO" id="GO:0006888">
    <property type="term" value="P:endoplasmic reticulum to Golgi vesicle-mediated transport"/>
    <property type="evidence" value="ECO:0007669"/>
    <property type="project" value="TreeGrafter"/>
</dbReference>
<dbReference type="EC" id="3.1.-.-" evidence="10"/>
<reference evidence="14" key="1">
    <citation type="submission" date="2019-03" db="EMBL/GenBank/DDBJ databases">
        <title>Long read genome sequence of the mycoparasitic Pythium oligandrum ATCC 38472 isolated from sugarbeet rhizosphere.</title>
        <authorList>
            <person name="Gaulin E."/>
        </authorList>
    </citation>
    <scope>NUCLEOTIDE SEQUENCE</scope>
    <source>
        <strain evidence="14">ATCC 38472_TT</strain>
    </source>
</reference>
<gene>
    <name evidence="14" type="ORF">Poli38472_004005</name>
</gene>
<feature type="transmembrane region" description="Helical" evidence="10">
    <location>
        <begin position="819"/>
        <end position="837"/>
    </location>
</feature>
<name>A0A8K1FJN2_PYTOL</name>
<dbReference type="PANTHER" id="PTHR15495:SF7">
    <property type="entry name" value="GPI INOSITOL-DEACYLASE"/>
    <property type="match status" value="1"/>
</dbReference>
<dbReference type="Gene3D" id="3.40.50.1820">
    <property type="entry name" value="alpha/beta hydrolase"/>
    <property type="match status" value="1"/>
</dbReference>
<feature type="signal peptide" evidence="12">
    <location>
        <begin position="1"/>
        <end position="20"/>
    </location>
</feature>
<evidence type="ECO:0000313" key="15">
    <source>
        <dbReference type="Proteomes" id="UP000794436"/>
    </source>
</evidence>
<feature type="region of interest" description="Disordered" evidence="11">
    <location>
        <begin position="848"/>
        <end position="930"/>
    </location>
</feature>
<feature type="transmembrane region" description="Helical" evidence="10">
    <location>
        <begin position="544"/>
        <end position="563"/>
    </location>
</feature>
<comment type="similarity">
    <text evidence="2 10">Belongs to the GPI inositol-deacylase family.</text>
</comment>
<feature type="transmembrane region" description="Helical" evidence="10">
    <location>
        <begin position="575"/>
        <end position="594"/>
    </location>
</feature>
<comment type="caution">
    <text evidence="14">The sequence shown here is derived from an EMBL/GenBank/DDBJ whole genome shotgun (WGS) entry which is preliminary data.</text>
</comment>
<feature type="transmembrane region" description="Helical" evidence="10">
    <location>
        <begin position="467"/>
        <end position="484"/>
    </location>
</feature>
<evidence type="ECO:0000256" key="11">
    <source>
        <dbReference type="SAM" id="MobiDB-lite"/>
    </source>
</evidence>
<organism evidence="14 15">
    <name type="scientific">Pythium oligandrum</name>
    <name type="common">Mycoparasitic fungus</name>
    <dbReference type="NCBI Taxonomy" id="41045"/>
    <lineage>
        <taxon>Eukaryota</taxon>
        <taxon>Sar</taxon>
        <taxon>Stramenopiles</taxon>
        <taxon>Oomycota</taxon>
        <taxon>Peronosporomycetes</taxon>
        <taxon>Pythiales</taxon>
        <taxon>Pythiaceae</taxon>
        <taxon>Pythium</taxon>
    </lineage>
</organism>
<sequence>MPMTRTWLLPLLAALSLVLSAVYVADLLKTSAHASGCEMTYSWPVYTPVATKALRHHKFALYTIHIQRRREALTGVPVLFLPGHMGSYKQGRSITKHLTDLDAELFDVFAIDFQEQLTALNGRFVEDQAVYVNDAIRAILKMYQKQKNTGGKKRRVPESVIVVAHSMGGVVARLAETLPNHKRQSIQHVVSLGTPYDKPPLPFDADAQSVYSRIHAKIAKAAGSSSSSVASRAALTTGSSSPSSTVYVSISGGHKDTTVHSSLSITARIAEEEYGLALLSSTMPKVGVTMDHLCLLWCHQLLRSVAHSLVAVVDKDKRELIKSPSRRLELAQLHLLGVKNEDLNQTATLIQYHHDGLVDGYHSVDEFASYKTYMPRYFVRLVRARFTTLFWVMYLLVLHIFHLQVTRWQQRFDLLAQSKATPGVSQEAFPSFTSMLHPVEHAPKFIKSLGAEIARVLETQPAGRRKTIVAGLFTGLVILLGIVTELSRRYTNVFVLTTEILQLTVFYVNALGLLYVFAMLLSLVRMLLHPLVRVAVSIVRRMRLHRWIVIAIVYVLVVLIGHVRDFDLLPLDSTPRHLALLVLGSAVIFMLHLLELGVKQVEVSTDQQRYRSTLFAFYLVSCISWIGPIAYFVDVVRDPPPQVSNDLLVNVASSVSILALFRYVITRTESEMIPLPPTAFFDAEESDVYGAEEGVKTTAENCPRCIYEDGGPGAVFIEYESRANTRRIKTKQNEIVVVGPTFRVVSCDCVFRFKQPREFCGFCLRSCRLCGGGSGNFQEAQRYQEYLDRNKMDVAMHSVLASSLEWTVLVLLFLQNEHYLYYVTPSVSLLLAVYHSWMRHPIEAKRIKKEQRKKQNKLDAAAKKKKRASYKKKKSSQRENPQPKRESLQPKRDSLQPKRSTTTTKTTKQKSFMDDYAATAGPTQGIAGLE</sequence>
<evidence type="ECO:0000256" key="8">
    <source>
        <dbReference type="ARBA" id="ARBA00022989"/>
    </source>
</evidence>
<evidence type="ECO:0000313" key="14">
    <source>
        <dbReference type="EMBL" id="TMW66240.1"/>
    </source>
</evidence>
<keyword evidence="6 10" id="KW-0256">Endoplasmic reticulum</keyword>
<feature type="transmembrane region" description="Helical" evidence="10">
    <location>
        <begin position="382"/>
        <end position="401"/>
    </location>
</feature>
<feature type="transmembrane region" description="Helical" evidence="10">
    <location>
        <begin position="647"/>
        <end position="665"/>
    </location>
</feature>
<dbReference type="GO" id="GO:0050185">
    <property type="term" value="F:phosphatidylinositol deacylase activity"/>
    <property type="evidence" value="ECO:0007669"/>
    <property type="project" value="TreeGrafter"/>
</dbReference>
<keyword evidence="5 10" id="KW-0378">Hydrolase</keyword>
<dbReference type="SUPFAM" id="SSF53474">
    <property type="entry name" value="alpha/beta-Hydrolases"/>
    <property type="match status" value="1"/>
</dbReference>
<keyword evidence="9 10" id="KW-0472">Membrane</keyword>